<proteinExistence type="predicted"/>
<evidence type="ECO:0000313" key="3">
    <source>
        <dbReference type="Proteomes" id="UP000245884"/>
    </source>
</evidence>
<keyword evidence="3" id="KW-1185">Reference proteome</keyword>
<evidence type="ECO:0000313" key="2">
    <source>
        <dbReference type="EMBL" id="PWN27253.1"/>
    </source>
</evidence>
<protein>
    <submittedName>
        <fullName evidence="2">Uncharacterized protein</fullName>
    </submittedName>
</protein>
<dbReference type="Proteomes" id="UP000245884">
    <property type="component" value="Unassembled WGS sequence"/>
</dbReference>
<evidence type="ECO:0000256" key="1">
    <source>
        <dbReference type="SAM" id="SignalP"/>
    </source>
</evidence>
<reference evidence="2 3" key="1">
    <citation type="journal article" date="2018" name="Mol. Biol. Evol.">
        <title>Broad Genomic Sampling Reveals a Smut Pathogenic Ancestry of the Fungal Clade Ustilaginomycotina.</title>
        <authorList>
            <person name="Kijpornyongpan T."/>
            <person name="Mondo S.J."/>
            <person name="Barry K."/>
            <person name="Sandor L."/>
            <person name="Lee J."/>
            <person name="Lipzen A."/>
            <person name="Pangilinan J."/>
            <person name="LaButti K."/>
            <person name="Hainaut M."/>
            <person name="Henrissat B."/>
            <person name="Grigoriev I.V."/>
            <person name="Spatafora J.W."/>
            <person name="Aime M.C."/>
        </authorList>
    </citation>
    <scope>NUCLEOTIDE SEQUENCE [LARGE SCALE GENOMIC DNA]</scope>
    <source>
        <strain evidence="2 3">MCA 5214</strain>
    </source>
</reference>
<dbReference type="AlphaFoldDB" id="A0A316UTM1"/>
<feature type="signal peptide" evidence="1">
    <location>
        <begin position="1"/>
        <end position="23"/>
    </location>
</feature>
<sequence length="113" mass="11862">MLATKFAFLTAFFFLIVATVGKAEKSDPHGALLLGHCYSDAKCTSTSTDLRATKASEMLIVRPGDGQKCVGFVAAKAGGNICASEACSDCTQVDDGKTCYSVSDTDDWVAFCS</sequence>
<name>A0A316UTM1_9BASI</name>
<dbReference type="EMBL" id="KZ819669">
    <property type="protein sequence ID" value="PWN27253.1"/>
    <property type="molecule type" value="Genomic_DNA"/>
</dbReference>
<dbReference type="RefSeq" id="XP_025361865.1">
    <property type="nucleotide sequence ID" value="XM_025503858.1"/>
</dbReference>
<accession>A0A316UTM1</accession>
<dbReference type="GeneID" id="37025681"/>
<feature type="chain" id="PRO_5016462242" evidence="1">
    <location>
        <begin position="24"/>
        <end position="113"/>
    </location>
</feature>
<organism evidence="2 3">
    <name type="scientific">Jaminaea rosea</name>
    <dbReference type="NCBI Taxonomy" id="1569628"/>
    <lineage>
        <taxon>Eukaryota</taxon>
        <taxon>Fungi</taxon>
        <taxon>Dikarya</taxon>
        <taxon>Basidiomycota</taxon>
        <taxon>Ustilaginomycotina</taxon>
        <taxon>Exobasidiomycetes</taxon>
        <taxon>Microstromatales</taxon>
        <taxon>Microstromatales incertae sedis</taxon>
        <taxon>Jaminaea</taxon>
    </lineage>
</organism>
<keyword evidence="1" id="KW-0732">Signal</keyword>
<gene>
    <name evidence="2" type="ORF">BDZ90DRAFT_189110</name>
</gene>